<dbReference type="RefSeq" id="WP_184685653.1">
    <property type="nucleotide sequence ID" value="NZ_JACHJC010000001.1"/>
</dbReference>
<evidence type="ECO:0000313" key="7">
    <source>
        <dbReference type="Proteomes" id="UP000618986"/>
    </source>
</evidence>
<evidence type="ECO:0000256" key="3">
    <source>
        <dbReference type="ARBA" id="ARBA00023004"/>
    </source>
</evidence>
<evidence type="ECO:0000313" key="6">
    <source>
        <dbReference type="EMBL" id="MBB5113714.1"/>
    </source>
</evidence>
<gene>
    <name evidence="6" type="ORF">FHU28_003553</name>
</gene>
<comment type="caution">
    <text evidence="6">The sequence shown here is derived from an EMBL/GenBank/DDBJ whole genome shotgun (WGS) entry which is preliminary data.</text>
</comment>
<proteinExistence type="predicted"/>
<dbReference type="Proteomes" id="UP000618986">
    <property type="component" value="Unassembled WGS sequence"/>
</dbReference>
<dbReference type="InterPro" id="IPR042098">
    <property type="entry name" value="TauD-like_sf"/>
</dbReference>
<keyword evidence="4" id="KW-0045">Antibiotic biosynthesis</keyword>
<dbReference type="PANTHER" id="PTHR10696:SF56">
    <property type="entry name" value="TAUD_TFDA-LIKE DOMAIN-CONTAINING PROTEIN"/>
    <property type="match status" value="1"/>
</dbReference>
<evidence type="ECO:0000256" key="4">
    <source>
        <dbReference type="ARBA" id="ARBA00023194"/>
    </source>
</evidence>
<dbReference type="Pfam" id="PF02668">
    <property type="entry name" value="TauD"/>
    <property type="match status" value="1"/>
</dbReference>
<dbReference type="PANTHER" id="PTHR10696">
    <property type="entry name" value="GAMMA-BUTYROBETAINE HYDROXYLASE-RELATED"/>
    <property type="match status" value="1"/>
</dbReference>
<protein>
    <recommendedName>
        <fullName evidence="5">TauD/TfdA-like domain-containing protein</fullName>
    </recommendedName>
</protein>
<organism evidence="6 7">
    <name type="scientific">Micromonospora echinospora</name>
    <name type="common">Micromonospora purpurea</name>
    <dbReference type="NCBI Taxonomy" id="1877"/>
    <lineage>
        <taxon>Bacteria</taxon>
        <taxon>Bacillati</taxon>
        <taxon>Actinomycetota</taxon>
        <taxon>Actinomycetes</taxon>
        <taxon>Micromonosporales</taxon>
        <taxon>Micromonosporaceae</taxon>
        <taxon>Micromonospora</taxon>
    </lineage>
</organism>
<evidence type="ECO:0000256" key="1">
    <source>
        <dbReference type="ARBA" id="ARBA00001954"/>
    </source>
</evidence>
<dbReference type="InterPro" id="IPR050411">
    <property type="entry name" value="AlphaKG_dependent_hydroxylases"/>
</dbReference>
<dbReference type="GeneID" id="300294114"/>
<sequence length="293" mass="31531">MAEQDVPALAGAPAPDTVLAAVAEHGAVLLRGGWRHDAYVALGDALMTASPYQGGFHDERDVIDGDPTTTTVTRGTQGMPLHREASYAPGAPDLLMFRCERPAADGGATTLCDGLALLDALPAAVRAACEELALRWESVLPTPVWQRMCGTTDPATAERMLRQWEPYLRPWESIHIDVDEEAMTVGFGTRCTPPTLFGGVPAFCNSLFISRPQPGEYHDRRLRVRSATGAPVPDELVATAADIAARLTVAVPWQSGDVLVVDNSRYLHGRQAFTDPGRTVAVRMGHLRKEVAA</sequence>
<evidence type="ECO:0000256" key="2">
    <source>
        <dbReference type="ARBA" id="ARBA00023002"/>
    </source>
</evidence>
<accession>A0ABR6ME99</accession>
<dbReference type="EMBL" id="JACHJC010000001">
    <property type="protein sequence ID" value="MBB5113714.1"/>
    <property type="molecule type" value="Genomic_DNA"/>
</dbReference>
<dbReference type="Gene3D" id="3.60.130.10">
    <property type="entry name" value="Clavaminate synthase-like"/>
    <property type="match status" value="1"/>
</dbReference>
<dbReference type="SUPFAM" id="SSF51197">
    <property type="entry name" value="Clavaminate synthase-like"/>
    <property type="match status" value="1"/>
</dbReference>
<keyword evidence="2" id="KW-0560">Oxidoreductase</keyword>
<reference evidence="6 7" key="1">
    <citation type="submission" date="2020-08" db="EMBL/GenBank/DDBJ databases">
        <title>Sequencing the genomes of 1000 actinobacteria strains.</title>
        <authorList>
            <person name="Klenk H.-P."/>
        </authorList>
    </citation>
    <scope>NUCLEOTIDE SEQUENCE [LARGE SCALE GENOMIC DNA]</scope>
    <source>
        <strain evidence="6 7">DSM 43036</strain>
    </source>
</reference>
<keyword evidence="7" id="KW-1185">Reference proteome</keyword>
<name>A0ABR6ME99_MICEC</name>
<evidence type="ECO:0000259" key="5">
    <source>
        <dbReference type="Pfam" id="PF02668"/>
    </source>
</evidence>
<feature type="domain" description="TauD/TfdA-like" evidence="5">
    <location>
        <begin position="15"/>
        <end position="280"/>
    </location>
</feature>
<keyword evidence="3" id="KW-0408">Iron</keyword>
<dbReference type="InterPro" id="IPR003819">
    <property type="entry name" value="TauD/TfdA-like"/>
</dbReference>
<comment type="cofactor">
    <cofactor evidence="1">
        <name>Fe(2+)</name>
        <dbReference type="ChEBI" id="CHEBI:29033"/>
    </cofactor>
</comment>